<keyword evidence="4" id="KW-0862">Zinc</keyword>
<proteinExistence type="predicted"/>
<dbReference type="AlphaFoldDB" id="A0A2Z7B8C4"/>
<dbReference type="Proteomes" id="UP000250235">
    <property type="component" value="Unassembled WGS sequence"/>
</dbReference>
<dbReference type="PANTHER" id="PTHR47025">
    <property type="entry name" value="AUTOIMMUNE REGULATOR"/>
    <property type="match status" value="1"/>
</dbReference>
<dbReference type="SUPFAM" id="SSF55729">
    <property type="entry name" value="Acyl-CoA N-acyltransferases (Nat)"/>
    <property type="match status" value="1"/>
</dbReference>
<keyword evidence="3 6" id="KW-0863">Zinc-finger</keyword>
<dbReference type="Pfam" id="PF00628">
    <property type="entry name" value="PHD"/>
    <property type="match status" value="1"/>
</dbReference>
<dbReference type="GO" id="GO:0008270">
    <property type="term" value="F:zinc ion binding"/>
    <property type="evidence" value="ECO:0007669"/>
    <property type="project" value="UniProtKB-KW"/>
</dbReference>
<evidence type="ECO:0000259" key="8">
    <source>
        <dbReference type="PROSITE" id="PS50016"/>
    </source>
</evidence>
<evidence type="ECO:0000256" key="4">
    <source>
        <dbReference type="ARBA" id="ARBA00022833"/>
    </source>
</evidence>
<evidence type="ECO:0000256" key="5">
    <source>
        <dbReference type="ARBA" id="ARBA00023242"/>
    </source>
</evidence>
<dbReference type="InterPro" id="IPR019786">
    <property type="entry name" value="Zinc_finger_PHD-type_CS"/>
</dbReference>
<comment type="subcellular location">
    <subcellularLocation>
        <location evidence="1">Nucleus</location>
    </subcellularLocation>
</comment>
<feature type="domain" description="PHD-type" evidence="8">
    <location>
        <begin position="432"/>
        <end position="477"/>
    </location>
</feature>
<sequence length="796" mass="86724">MAKDVDAGEVVVSSIRAGMKREFSMMMKAQSEMGGELSVGRRRVTRSQNSGGSSKENVGNGGKRMKREDGEKAERGLVDVGIDLGGPGGDLRSLESAQVGEGMNEGGFVVHENEGTVQTLSTESVAGPALSGGTGTSTSNLSKLKKVELLKVPTKLRDLLETGLLEGLAVCYIRGSKAREQPGSENLRGFIRGTGILCSCEECKGEKVVTPNQFELHAGSGNKRPPEYIYLENGKNLRDVLNACKREHSDSLDVVIRNFIGRADLRPPASCLKCKGSIGDTSGTNSVLRCGACVVPKESGGAHVVPKESGLCPAQTSEATYRDSLSSVSSPVASCSQSEVSNKSQFQSKTQKLTRKDLGMHKVVFADNVLEDGTNLSYIVQGEVSPSQFEAHAGFASRRKPYDNIYTPDGASLHEIALGLSTLRKSSSKGNDDLCSTCKEGGELLCCDNCPRAFHLVCVRRGSIPQEKWYCKYCENMFQRANVAKLNANAIAAGRVAGFDPLEEIRQRCIRILGILEADVGGCALCRGHDFSAVEFNDSTVIICDQCEKEYHVGCLREHKIDDMKELPDNEWFCCTECLATNSILQKLISDGEQILPQPVLDIVKKKCEEKGVENASNLDIKWRVLSGKTASGDTRAWLSGAVNIFHDRFDPIADSSTSRRDLIPDLVYGRQFKDQDLGGMYCAILIVNSEVVSAATFRVFGQEVAELPLVATSIDSQGKGYFQSLFFCIETLLKSLDVKDLVLPAAEEVESLWRERFGFQKLSQEQLDQYTESYQLLIFQGTSVLHKPISQPSES</sequence>
<accession>A0A2Z7B8C4</accession>
<dbReference type="SUPFAM" id="SSF57903">
    <property type="entry name" value="FYVE/PHD zinc finger"/>
    <property type="match status" value="2"/>
</dbReference>
<dbReference type="InterPro" id="IPR011011">
    <property type="entry name" value="Znf_FYVE_PHD"/>
</dbReference>
<dbReference type="PANTHER" id="PTHR47025:SF2">
    <property type="entry name" value="AUTOIMMUNE REGULATOR"/>
    <property type="match status" value="1"/>
</dbReference>
<dbReference type="GO" id="GO:0045944">
    <property type="term" value="P:positive regulation of transcription by RNA polymerase II"/>
    <property type="evidence" value="ECO:0007669"/>
    <property type="project" value="TreeGrafter"/>
</dbReference>
<evidence type="ECO:0000313" key="9">
    <source>
        <dbReference type="EMBL" id="KZV30763.1"/>
    </source>
</evidence>
<dbReference type="InterPro" id="IPR032308">
    <property type="entry name" value="TDBD"/>
</dbReference>
<dbReference type="GO" id="GO:0003682">
    <property type="term" value="F:chromatin binding"/>
    <property type="evidence" value="ECO:0007669"/>
    <property type="project" value="TreeGrafter"/>
</dbReference>
<dbReference type="InterPro" id="IPR056511">
    <property type="entry name" value="IDM1_C"/>
</dbReference>
<dbReference type="Gene3D" id="3.30.40.10">
    <property type="entry name" value="Zinc/RING finger domain, C3HC4 (zinc finger)"/>
    <property type="match status" value="2"/>
</dbReference>
<keyword evidence="2" id="KW-0479">Metal-binding</keyword>
<evidence type="ECO:0000256" key="7">
    <source>
        <dbReference type="SAM" id="MobiDB-lite"/>
    </source>
</evidence>
<evidence type="ECO:0000256" key="3">
    <source>
        <dbReference type="ARBA" id="ARBA00022771"/>
    </source>
</evidence>
<dbReference type="InterPro" id="IPR001965">
    <property type="entry name" value="Znf_PHD"/>
</dbReference>
<feature type="region of interest" description="Disordered" evidence="7">
    <location>
        <begin position="32"/>
        <end position="74"/>
    </location>
</feature>
<dbReference type="Pfam" id="PF16135">
    <property type="entry name" value="TDBD"/>
    <property type="match status" value="2"/>
</dbReference>
<evidence type="ECO:0000256" key="2">
    <source>
        <dbReference type="ARBA" id="ARBA00022723"/>
    </source>
</evidence>
<keyword evidence="10" id="KW-1185">Reference proteome</keyword>
<dbReference type="OrthoDB" id="1903104at2759"/>
<reference evidence="9 10" key="1">
    <citation type="journal article" date="2015" name="Proc. Natl. Acad. Sci. U.S.A.">
        <title>The resurrection genome of Boea hygrometrica: A blueprint for survival of dehydration.</title>
        <authorList>
            <person name="Xiao L."/>
            <person name="Yang G."/>
            <person name="Zhang L."/>
            <person name="Yang X."/>
            <person name="Zhao S."/>
            <person name="Ji Z."/>
            <person name="Zhou Q."/>
            <person name="Hu M."/>
            <person name="Wang Y."/>
            <person name="Chen M."/>
            <person name="Xu Y."/>
            <person name="Jin H."/>
            <person name="Xiao X."/>
            <person name="Hu G."/>
            <person name="Bao F."/>
            <person name="Hu Y."/>
            <person name="Wan P."/>
            <person name="Li L."/>
            <person name="Deng X."/>
            <person name="Kuang T."/>
            <person name="Xiang C."/>
            <person name="Zhu J.K."/>
            <person name="Oliver M.J."/>
            <person name="He Y."/>
        </authorList>
    </citation>
    <scope>NUCLEOTIDE SEQUENCE [LARGE SCALE GENOMIC DNA]</scope>
    <source>
        <strain evidence="10">cv. XS01</strain>
    </source>
</reference>
<feature type="domain" description="PHD-type" evidence="8">
    <location>
        <begin position="520"/>
        <end position="581"/>
    </location>
</feature>
<evidence type="ECO:0000256" key="1">
    <source>
        <dbReference type="ARBA" id="ARBA00004123"/>
    </source>
</evidence>
<dbReference type="SMART" id="SM00249">
    <property type="entry name" value="PHD"/>
    <property type="match status" value="2"/>
</dbReference>
<dbReference type="InterPro" id="IPR013083">
    <property type="entry name" value="Znf_RING/FYVE/PHD"/>
</dbReference>
<evidence type="ECO:0000256" key="6">
    <source>
        <dbReference type="PROSITE-ProRule" id="PRU00146"/>
    </source>
</evidence>
<dbReference type="EMBL" id="KV007860">
    <property type="protein sequence ID" value="KZV30763.1"/>
    <property type="molecule type" value="Genomic_DNA"/>
</dbReference>
<dbReference type="GO" id="GO:0042393">
    <property type="term" value="F:histone binding"/>
    <property type="evidence" value="ECO:0007669"/>
    <property type="project" value="TreeGrafter"/>
</dbReference>
<dbReference type="PROSITE" id="PS01359">
    <property type="entry name" value="ZF_PHD_1"/>
    <property type="match status" value="2"/>
</dbReference>
<dbReference type="InterPro" id="IPR016181">
    <property type="entry name" value="Acyl_CoA_acyltransferase"/>
</dbReference>
<dbReference type="Gene3D" id="3.40.630.30">
    <property type="match status" value="1"/>
</dbReference>
<dbReference type="Pfam" id="PF23209">
    <property type="entry name" value="IDM1_C"/>
    <property type="match status" value="1"/>
</dbReference>
<name>A0A2Z7B8C4_9LAMI</name>
<dbReference type="PROSITE" id="PS50016">
    <property type="entry name" value="ZF_PHD_2"/>
    <property type="match status" value="2"/>
</dbReference>
<dbReference type="GO" id="GO:0005634">
    <property type="term" value="C:nucleus"/>
    <property type="evidence" value="ECO:0007669"/>
    <property type="project" value="UniProtKB-SubCell"/>
</dbReference>
<dbReference type="InterPro" id="IPR019787">
    <property type="entry name" value="Znf_PHD-finger"/>
</dbReference>
<feature type="compositionally biased region" description="Polar residues" evidence="7">
    <location>
        <begin position="46"/>
        <end position="57"/>
    </location>
</feature>
<gene>
    <name evidence="9" type="ORF">F511_40713</name>
</gene>
<organism evidence="9 10">
    <name type="scientific">Dorcoceras hygrometricum</name>
    <dbReference type="NCBI Taxonomy" id="472368"/>
    <lineage>
        <taxon>Eukaryota</taxon>
        <taxon>Viridiplantae</taxon>
        <taxon>Streptophyta</taxon>
        <taxon>Embryophyta</taxon>
        <taxon>Tracheophyta</taxon>
        <taxon>Spermatophyta</taxon>
        <taxon>Magnoliopsida</taxon>
        <taxon>eudicotyledons</taxon>
        <taxon>Gunneridae</taxon>
        <taxon>Pentapetalae</taxon>
        <taxon>asterids</taxon>
        <taxon>lamiids</taxon>
        <taxon>Lamiales</taxon>
        <taxon>Gesneriaceae</taxon>
        <taxon>Didymocarpoideae</taxon>
        <taxon>Trichosporeae</taxon>
        <taxon>Loxocarpinae</taxon>
        <taxon>Dorcoceras</taxon>
    </lineage>
</organism>
<protein>
    <recommendedName>
        <fullName evidence="8">PHD-type domain-containing protein</fullName>
    </recommendedName>
</protein>
<evidence type="ECO:0000313" key="10">
    <source>
        <dbReference type="Proteomes" id="UP000250235"/>
    </source>
</evidence>
<dbReference type="GO" id="GO:0000977">
    <property type="term" value="F:RNA polymerase II transcription regulatory region sequence-specific DNA binding"/>
    <property type="evidence" value="ECO:0007669"/>
    <property type="project" value="TreeGrafter"/>
</dbReference>
<keyword evidence="5" id="KW-0539">Nucleus</keyword>